<sequence length="300" mass="34365">MRTDDRIKTIGEYHRLRGFPEPQHPLISVVDLQNVPAGQTIQSTVINFYSICIKRSLNISLRYGQQEYDFDKGTMFFMAPGQVFSLSAKDSPEVAGWLLLVHPDFLWNTSLAQGIKRFDFFGYSVSEALFLSGKEEAILNGIIGNILQECQTNLDNFSKQIIISHLETLLNYSERFYNRQFLIREKANHQILERLEKLLNGYFDQDDLITKGLPTVQFVADELRVSKSYLSNMLRIFTGQNTQQHIHDKIIAAGKEKLSTTNLSVSEIAYGLGFSHSQSFSKLFKIKTSLTPQSFRRSFK</sequence>
<dbReference type="InterPro" id="IPR037923">
    <property type="entry name" value="HTH-like"/>
</dbReference>
<dbReference type="PROSITE" id="PS01124">
    <property type="entry name" value="HTH_ARAC_FAMILY_2"/>
    <property type="match status" value="1"/>
</dbReference>
<dbReference type="GO" id="GO:0003700">
    <property type="term" value="F:DNA-binding transcription factor activity"/>
    <property type="evidence" value="ECO:0007669"/>
    <property type="project" value="InterPro"/>
</dbReference>
<dbReference type="EMBL" id="OCMT01000001">
    <property type="protein sequence ID" value="SOD12455.1"/>
    <property type="molecule type" value="Genomic_DNA"/>
</dbReference>
<evidence type="ECO:0000313" key="6">
    <source>
        <dbReference type="Proteomes" id="UP000219281"/>
    </source>
</evidence>
<proteinExistence type="predicted"/>
<name>A0A285ZS38_9SPHI</name>
<keyword evidence="1" id="KW-0805">Transcription regulation</keyword>
<dbReference type="Pfam" id="PF12833">
    <property type="entry name" value="HTH_18"/>
    <property type="match status" value="1"/>
</dbReference>
<dbReference type="InterPro" id="IPR009057">
    <property type="entry name" value="Homeodomain-like_sf"/>
</dbReference>
<dbReference type="SUPFAM" id="SSF46689">
    <property type="entry name" value="Homeodomain-like"/>
    <property type="match status" value="1"/>
</dbReference>
<dbReference type="PANTHER" id="PTHR43280:SF32">
    <property type="entry name" value="TRANSCRIPTIONAL REGULATORY PROTEIN"/>
    <property type="match status" value="1"/>
</dbReference>
<evidence type="ECO:0000256" key="1">
    <source>
        <dbReference type="ARBA" id="ARBA00023015"/>
    </source>
</evidence>
<dbReference type="SUPFAM" id="SSF51215">
    <property type="entry name" value="Regulatory protein AraC"/>
    <property type="match status" value="1"/>
</dbReference>
<evidence type="ECO:0000313" key="5">
    <source>
        <dbReference type="EMBL" id="SOD12455.1"/>
    </source>
</evidence>
<dbReference type="OrthoDB" id="9816214at2"/>
<evidence type="ECO:0000256" key="2">
    <source>
        <dbReference type="ARBA" id="ARBA00023125"/>
    </source>
</evidence>
<organism evidence="5 6">
    <name type="scientific">Pedobacter xixiisoli</name>
    <dbReference type="NCBI Taxonomy" id="1476464"/>
    <lineage>
        <taxon>Bacteria</taxon>
        <taxon>Pseudomonadati</taxon>
        <taxon>Bacteroidota</taxon>
        <taxon>Sphingobacteriia</taxon>
        <taxon>Sphingobacteriales</taxon>
        <taxon>Sphingobacteriaceae</taxon>
        <taxon>Pedobacter</taxon>
    </lineage>
</organism>
<protein>
    <submittedName>
        <fullName evidence="5">Transcriptional regulator, AraC family</fullName>
    </submittedName>
</protein>
<accession>A0A285ZS38</accession>
<dbReference type="SMART" id="SM00342">
    <property type="entry name" value="HTH_ARAC"/>
    <property type="match status" value="1"/>
</dbReference>
<dbReference type="AlphaFoldDB" id="A0A285ZS38"/>
<evidence type="ECO:0000259" key="4">
    <source>
        <dbReference type="PROSITE" id="PS01124"/>
    </source>
</evidence>
<keyword evidence="2" id="KW-0238">DNA-binding</keyword>
<gene>
    <name evidence="5" type="ORF">SAMN06297358_0678</name>
</gene>
<dbReference type="Proteomes" id="UP000219281">
    <property type="component" value="Unassembled WGS sequence"/>
</dbReference>
<reference evidence="6" key="1">
    <citation type="submission" date="2017-09" db="EMBL/GenBank/DDBJ databases">
        <authorList>
            <person name="Varghese N."/>
            <person name="Submissions S."/>
        </authorList>
    </citation>
    <scope>NUCLEOTIDE SEQUENCE [LARGE SCALE GENOMIC DNA]</scope>
    <source>
        <strain evidence="6">CGMCC 1.12803</strain>
    </source>
</reference>
<feature type="domain" description="HTH araC/xylS-type" evidence="4">
    <location>
        <begin position="193"/>
        <end position="298"/>
    </location>
</feature>
<dbReference type="PANTHER" id="PTHR43280">
    <property type="entry name" value="ARAC-FAMILY TRANSCRIPTIONAL REGULATOR"/>
    <property type="match status" value="1"/>
</dbReference>
<evidence type="ECO:0000256" key="3">
    <source>
        <dbReference type="ARBA" id="ARBA00023163"/>
    </source>
</evidence>
<dbReference type="InterPro" id="IPR018060">
    <property type="entry name" value="HTH_AraC"/>
</dbReference>
<keyword evidence="3" id="KW-0804">Transcription</keyword>
<dbReference type="RefSeq" id="WP_097128687.1">
    <property type="nucleotide sequence ID" value="NZ_OCMT01000001.1"/>
</dbReference>
<dbReference type="GO" id="GO:0043565">
    <property type="term" value="F:sequence-specific DNA binding"/>
    <property type="evidence" value="ECO:0007669"/>
    <property type="project" value="InterPro"/>
</dbReference>
<dbReference type="Gene3D" id="1.10.10.60">
    <property type="entry name" value="Homeodomain-like"/>
    <property type="match status" value="1"/>
</dbReference>
<keyword evidence="6" id="KW-1185">Reference proteome</keyword>